<organism evidence="2 3">
    <name type="scientific">Camellia sinensis</name>
    <name type="common">Tea plant</name>
    <name type="synonym">Thea sinensis</name>
    <dbReference type="NCBI Taxonomy" id="4442"/>
    <lineage>
        <taxon>Eukaryota</taxon>
        <taxon>Viridiplantae</taxon>
        <taxon>Streptophyta</taxon>
        <taxon>Embryophyta</taxon>
        <taxon>Tracheophyta</taxon>
        <taxon>Spermatophyta</taxon>
        <taxon>Magnoliopsida</taxon>
        <taxon>eudicotyledons</taxon>
        <taxon>Gunneridae</taxon>
        <taxon>Pentapetalae</taxon>
        <taxon>asterids</taxon>
        <taxon>Ericales</taxon>
        <taxon>Theaceae</taxon>
        <taxon>Camellia</taxon>
    </lineage>
</organism>
<evidence type="ECO:0000313" key="2">
    <source>
        <dbReference type="EMBL" id="KAF5960265.1"/>
    </source>
</evidence>
<dbReference type="AlphaFoldDB" id="A0A7J7I643"/>
<sequence>MRHKTCYHLDPPILAHGSHVVQADPRTWMSNRSPSQPRIPPPAKPVEGETVPQEVNGGESKKEEEPLVDLSEPAKEVAKSEVPSTESKPVEEAKAGSEVAKPSEPIEKTAEPAENKLEAANEMKEGKKEVQGGEPKKVEEVAAPILEDKSDAPLVTL</sequence>
<reference evidence="2 3" key="2">
    <citation type="submission" date="2020-07" db="EMBL/GenBank/DDBJ databases">
        <title>Genome assembly of wild tea tree DASZ reveals pedigree and selection history of tea varieties.</title>
        <authorList>
            <person name="Zhang W."/>
        </authorList>
    </citation>
    <scope>NUCLEOTIDE SEQUENCE [LARGE SCALE GENOMIC DNA]</scope>
    <source>
        <strain evidence="3">cv. G240</strain>
        <tissue evidence="2">Leaf</tissue>
    </source>
</reference>
<proteinExistence type="predicted"/>
<evidence type="ECO:0000256" key="1">
    <source>
        <dbReference type="SAM" id="MobiDB-lite"/>
    </source>
</evidence>
<accession>A0A7J7I643</accession>
<dbReference type="EMBL" id="JACBKZ010000001">
    <property type="protein sequence ID" value="KAF5960265.1"/>
    <property type="molecule type" value="Genomic_DNA"/>
</dbReference>
<reference evidence="3" key="1">
    <citation type="journal article" date="2020" name="Nat. Commun.">
        <title>Genome assembly of wild tea tree DASZ reveals pedigree and selection history of tea varieties.</title>
        <authorList>
            <person name="Zhang W."/>
            <person name="Zhang Y."/>
            <person name="Qiu H."/>
            <person name="Guo Y."/>
            <person name="Wan H."/>
            <person name="Zhang X."/>
            <person name="Scossa F."/>
            <person name="Alseekh S."/>
            <person name="Zhang Q."/>
            <person name="Wang P."/>
            <person name="Xu L."/>
            <person name="Schmidt M.H."/>
            <person name="Jia X."/>
            <person name="Li D."/>
            <person name="Zhu A."/>
            <person name="Guo F."/>
            <person name="Chen W."/>
            <person name="Ni D."/>
            <person name="Usadel B."/>
            <person name="Fernie A.R."/>
            <person name="Wen W."/>
        </authorList>
    </citation>
    <scope>NUCLEOTIDE SEQUENCE [LARGE SCALE GENOMIC DNA]</scope>
    <source>
        <strain evidence="3">cv. G240</strain>
    </source>
</reference>
<protein>
    <submittedName>
        <fullName evidence="2">Uncharacterized protein</fullName>
    </submittedName>
</protein>
<name>A0A7J7I643_CAMSI</name>
<feature type="compositionally biased region" description="Basic and acidic residues" evidence="1">
    <location>
        <begin position="104"/>
        <end position="151"/>
    </location>
</feature>
<comment type="caution">
    <text evidence="2">The sequence shown here is derived from an EMBL/GenBank/DDBJ whole genome shotgun (WGS) entry which is preliminary data.</text>
</comment>
<evidence type="ECO:0000313" key="3">
    <source>
        <dbReference type="Proteomes" id="UP000593564"/>
    </source>
</evidence>
<keyword evidence="3" id="KW-1185">Reference proteome</keyword>
<feature type="region of interest" description="Disordered" evidence="1">
    <location>
        <begin position="24"/>
        <end position="157"/>
    </location>
</feature>
<dbReference type="Proteomes" id="UP000593564">
    <property type="component" value="Unassembled WGS sequence"/>
</dbReference>
<gene>
    <name evidence="2" type="ORF">HYC85_001474</name>
</gene>